<reference evidence="2" key="2">
    <citation type="journal article" date="2023" name="Int. J. Syst. Evol. Microbiol.">
        <title>Streptomyces marispadix sp. nov., isolated from marine beach sediment of the Northern Coast of Portugal.</title>
        <authorList>
            <person name="dos Santos J.D.N."/>
            <person name="Vitorino I.R."/>
            <person name="Kallscheuer N."/>
            <person name="Srivastava A."/>
            <person name="Krautwurst S."/>
            <person name="Marz M."/>
            <person name="Jogler C."/>
            <person name="Lobo Da Cunha A."/>
            <person name="Catita J."/>
            <person name="Goncalves H."/>
            <person name="Gonzalez I."/>
            <person name="Reyes F."/>
            <person name="Lage O.M."/>
        </authorList>
    </citation>
    <scope>NUCLEOTIDE SEQUENCE</scope>
    <source>
        <strain evidence="2">M600PL45_2</strain>
    </source>
</reference>
<feature type="compositionally biased region" description="Acidic residues" evidence="1">
    <location>
        <begin position="119"/>
        <end position="128"/>
    </location>
</feature>
<accession>A0ABS9T141</accession>
<comment type="caution">
    <text evidence="2">The sequence shown here is derived from an EMBL/GenBank/DDBJ whole genome shotgun (WGS) entry which is preliminary data.</text>
</comment>
<feature type="region of interest" description="Disordered" evidence="1">
    <location>
        <begin position="119"/>
        <end position="172"/>
    </location>
</feature>
<feature type="region of interest" description="Disordered" evidence="1">
    <location>
        <begin position="1"/>
        <end position="20"/>
    </location>
</feature>
<evidence type="ECO:0000313" key="3">
    <source>
        <dbReference type="Proteomes" id="UP001166784"/>
    </source>
</evidence>
<dbReference type="Proteomes" id="UP001166784">
    <property type="component" value="Unassembled WGS sequence"/>
</dbReference>
<evidence type="ECO:0000256" key="1">
    <source>
        <dbReference type="SAM" id="MobiDB-lite"/>
    </source>
</evidence>
<dbReference type="RefSeq" id="WP_241061112.1">
    <property type="nucleotide sequence ID" value="NZ_JAKWJU010000002.1"/>
</dbReference>
<proteinExistence type="predicted"/>
<name>A0ABS9T141_9ACTN</name>
<evidence type="ECO:0000313" key="2">
    <source>
        <dbReference type="EMBL" id="MCH6162255.1"/>
    </source>
</evidence>
<sequence length="172" mass="18212">MAADETPRSEPSDTSVQPSPHIRLRVDLVVEIADAEALTGSALERIANDDLMPDEERSHAEEIVASDAGEALACLVDPFDLVRELPGVELAHASWGSEEMTAAESESFSFLEGADGFDDADALEDGYADEAGNAESAVHDTADTADTATDGSDGDPYERPREVLQGHAGARR</sequence>
<gene>
    <name evidence="2" type="ORF">MMA15_18250</name>
</gene>
<keyword evidence="3" id="KW-1185">Reference proteome</keyword>
<dbReference type="EMBL" id="JAKWJU010000002">
    <property type="protein sequence ID" value="MCH6162255.1"/>
    <property type="molecule type" value="Genomic_DNA"/>
</dbReference>
<reference evidence="2" key="1">
    <citation type="submission" date="2022-03" db="EMBL/GenBank/DDBJ databases">
        <authorList>
            <person name="Santos J.D.N."/>
            <person name="Kallscheuer N."/>
            <person name="Jogler C."/>
            <person name="Lage O.M."/>
        </authorList>
    </citation>
    <scope>NUCLEOTIDE SEQUENCE</scope>
    <source>
        <strain evidence="2">M600PL45_2</strain>
    </source>
</reference>
<organism evidence="2 3">
    <name type="scientific">Streptomyces marispadix</name>
    <dbReference type="NCBI Taxonomy" id="2922868"/>
    <lineage>
        <taxon>Bacteria</taxon>
        <taxon>Bacillati</taxon>
        <taxon>Actinomycetota</taxon>
        <taxon>Actinomycetes</taxon>
        <taxon>Kitasatosporales</taxon>
        <taxon>Streptomycetaceae</taxon>
        <taxon>Streptomyces</taxon>
    </lineage>
</organism>
<feature type="compositionally biased region" description="Basic and acidic residues" evidence="1">
    <location>
        <begin position="1"/>
        <end position="11"/>
    </location>
</feature>
<protein>
    <submittedName>
        <fullName evidence="2">Uncharacterized protein</fullName>
    </submittedName>
</protein>